<evidence type="ECO:0000256" key="1">
    <source>
        <dbReference type="ARBA" id="ARBA00004651"/>
    </source>
</evidence>
<feature type="transmembrane region" description="Helical" evidence="7">
    <location>
        <begin position="146"/>
        <end position="163"/>
    </location>
</feature>
<dbReference type="Pfam" id="PF01914">
    <property type="entry name" value="MarC"/>
    <property type="match status" value="1"/>
</dbReference>
<protein>
    <recommendedName>
        <fullName evidence="7">UPF0056 membrane protein</fullName>
    </recommendedName>
</protein>
<reference evidence="8 9" key="1">
    <citation type="submission" date="2016-08" db="EMBL/GenBank/DDBJ databases">
        <title>Genome of Bacillus solimangrovi GH2-4.</title>
        <authorList>
            <person name="Lim S."/>
            <person name="Kim B.-C."/>
        </authorList>
    </citation>
    <scope>NUCLEOTIDE SEQUENCE [LARGE SCALE GENOMIC DNA]</scope>
    <source>
        <strain evidence="8 9">GH2-4</strain>
    </source>
</reference>
<keyword evidence="3" id="KW-1003">Cell membrane</keyword>
<feature type="transmembrane region" description="Helical" evidence="7">
    <location>
        <begin position="113"/>
        <end position="134"/>
    </location>
</feature>
<name>A0A1E5LBW1_9BACI</name>
<keyword evidence="5 7" id="KW-1133">Transmembrane helix</keyword>
<evidence type="ECO:0000313" key="9">
    <source>
        <dbReference type="Proteomes" id="UP000095209"/>
    </source>
</evidence>
<comment type="caution">
    <text evidence="8">The sequence shown here is derived from an EMBL/GenBank/DDBJ whole genome shotgun (WGS) entry which is preliminary data.</text>
</comment>
<dbReference type="STRING" id="1305675.BFG57_04165"/>
<dbReference type="PANTHER" id="PTHR33508">
    <property type="entry name" value="UPF0056 MEMBRANE PROTEIN YHCE"/>
    <property type="match status" value="1"/>
</dbReference>
<feature type="transmembrane region" description="Helical" evidence="7">
    <location>
        <begin position="49"/>
        <end position="69"/>
    </location>
</feature>
<dbReference type="Proteomes" id="UP000095209">
    <property type="component" value="Unassembled WGS sequence"/>
</dbReference>
<comment type="similarity">
    <text evidence="2 7">Belongs to the UPF0056 (MarC) family.</text>
</comment>
<gene>
    <name evidence="8" type="ORF">BFG57_04165</name>
</gene>
<evidence type="ECO:0000313" key="8">
    <source>
        <dbReference type="EMBL" id="OEH91577.1"/>
    </source>
</evidence>
<keyword evidence="6 7" id="KW-0472">Membrane</keyword>
<dbReference type="EMBL" id="MJEH01000055">
    <property type="protein sequence ID" value="OEH91577.1"/>
    <property type="molecule type" value="Genomic_DNA"/>
</dbReference>
<sequence length="212" mass="23525">MNEYLSFLLLGFTSFFTLINPLGVMPIYLTMTADLDKEVKKTTARKATIVAFFMLITFALTGQLLFKFFGITIDSLKVVGGVVFFLIGQDMLQARLVKSKISEKEIKSYTNDISVTPLAIPMICGPGAITNAIIMMDSATDLNMKILLLVAVFLVCFITYIILVNSTKIYEWLGETGNNILMRIMGLIVMVIAVEFIVSGITPIIRTILKIN</sequence>
<keyword evidence="4 7" id="KW-0812">Transmembrane</keyword>
<evidence type="ECO:0000256" key="4">
    <source>
        <dbReference type="ARBA" id="ARBA00022692"/>
    </source>
</evidence>
<keyword evidence="9" id="KW-1185">Reference proteome</keyword>
<feature type="transmembrane region" description="Helical" evidence="7">
    <location>
        <begin position="184"/>
        <end position="205"/>
    </location>
</feature>
<evidence type="ECO:0000256" key="5">
    <source>
        <dbReference type="ARBA" id="ARBA00022989"/>
    </source>
</evidence>
<feature type="transmembrane region" description="Helical" evidence="7">
    <location>
        <begin position="6"/>
        <end position="29"/>
    </location>
</feature>
<evidence type="ECO:0000256" key="7">
    <source>
        <dbReference type="RuleBase" id="RU362048"/>
    </source>
</evidence>
<comment type="subcellular location">
    <subcellularLocation>
        <location evidence="1 7">Cell membrane</location>
        <topology evidence="1 7">Multi-pass membrane protein</topology>
    </subcellularLocation>
</comment>
<proteinExistence type="inferred from homology"/>
<dbReference type="OrthoDB" id="21094at2"/>
<accession>A0A1E5LBW1</accession>
<dbReference type="InterPro" id="IPR002771">
    <property type="entry name" value="Multi_antbiot-R_MarC"/>
</dbReference>
<evidence type="ECO:0000256" key="3">
    <source>
        <dbReference type="ARBA" id="ARBA00022475"/>
    </source>
</evidence>
<dbReference type="PANTHER" id="PTHR33508:SF1">
    <property type="entry name" value="UPF0056 MEMBRANE PROTEIN YHCE"/>
    <property type="match status" value="1"/>
</dbReference>
<dbReference type="GO" id="GO:0005886">
    <property type="term" value="C:plasma membrane"/>
    <property type="evidence" value="ECO:0007669"/>
    <property type="project" value="UniProtKB-SubCell"/>
</dbReference>
<dbReference type="NCBIfam" id="TIGR00427">
    <property type="entry name" value="NAAT family transporter"/>
    <property type="match status" value="1"/>
</dbReference>
<evidence type="ECO:0000256" key="2">
    <source>
        <dbReference type="ARBA" id="ARBA00009784"/>
    </source>
</evidence>
<dbReference type="RefSeq" id="WP_069718314.1">
    <property type="nucleotide sequence ID" value="NZ_MJEH01000055.1"/>
</dbReference>
<evidence type="ECO:0000256" key="6">
    <source>
        <dbReference type="ARBA" id="ARBA00023136"/>
    </source>
</evidence>
<feature type="transmembrane region" description="Helical" evidence="7">
    <location>
        <begin position="75"/>
        <end position="92"/>
    </location>
</feature>
<dbReference type="AlphaFoldDB" id="A0A1E5LBW1"/>
<organism evidence="8 9">
    <name type="scientific">Bacillus solimangrovi</name>
    <dbReference type="NCBI Taxonomy" id="1305675"/>
    <lineage>
        <taxon>Bacteria</taxon>
        <taxon>Bacillati</taxon>
        <taxon>Bacillota</taxon>
        <taxon>Bacilli</taxon>
        <taxon>Bacillales</taxon>
        <taxon>Bacillaceae</taxon>
        <taxon>Bacillus</taxon>
    </lineage>
</organism>